<evidence type="ECO:0000313" key="2">
    <source>
        <dbReference type="Proteomes" id="UP000031599"/>
    </source>
</evidence>
<dbReference type="EMBL" id="JMCC02000016">
    <property type="protein sequence ID" value="KIG17988.1"/>
    <property type="molecule type" value="Genomic_DNA"/>
</dbReference>
<name>A0A0C2A3M9_9BACT</name>
<dbReference type="Proteomes" id="UP000031599">
    <property type="component" value="Unassembled WGS sequence"/>
</dbReference>
<proteinExistence type="predicted"/>
<evidence type="ECO:0000313" key="1">
    <source>
        <dbReference type="EMBL" id="KIG17988.1"/>
    </source>
</evidence>
<protein>
    <submittedName>
        <fullName evidence="1">Uncharacterized protein</fullName>
    </submittedName>
</protein>
<sequence>MRVNHPPSRIHQALEGLVLENLLELSSSEGYEVASLTRVGQRVA</sequence>
<reference evidence="1 2" key="1">
    <citation type="submission" date="2014-12" db="EMBL/GenBank/DDBJ databases">
        <title>Genome assembly of Enhygromyxa salina DSM 15201.</title>
        <authorList>
            <person name="Sharma G."/>
            <person name="Subramanian S."/>
        </authorList>
    </citation>
    <scope>NUCLEOTIDE SEQUENCE [LARGE SCALE GENOMIC DNA]</scope>
    <source>
        <strain evidence="1 2">DSM 15201</strain>
    </source>
</reference>
<accession>A0A0C2A3M9</accession>
<organism evidence="1 2">
    <name type="scientific">Enhygromyxa salina</name>
    <dbReference type="NCBI Taxonomy" id="215803"/>
    <lineage>
        <taxon>Bacteria</taxon>
        <taxon>Pseudomonadati</taxon>
        <taxon>Myxococcota</taxon>
        <taxon>Polyangia</taxon>
        <taxon>Nannocystales</taxon>
        <taxon>Nannocystaceae</taxon>
        <taxon>Enhygromyxa</taxon>
    </lineage>
</organism>
<comment type="caution">
    <text evidence="1">The sequence shown here is derived from an EMBL/GenBank/DDBJ whole genome shotgun (WGS) entry which is preliminary data.</text>
</comment>
<dbReference type="AlphaFoldDB" id="A0A0C2A3M9"/>
<gene>
    <name evidence="1" type="ORF">DB30_02203</name>
</gene>
<dbReference type="RefSeq" id="WP_276204343.1">
    <property type="nucleotide sequence ID" value="NZ_JMCC02000016.1"/>
</dbReference>